<accession>A0ABT6NA03</accession>
<dbReference type="NCBIfam" id="NF008215">
    <property type="entry name" value="PRK10982.1"/>
    <property type="match status" value="1"/>
</dbReference>
<dbReference type="GO" id="GO:0005524">
    <property type="term" value="F:ATP binding"/>
    <property type="evidence" value="ECO:0007669"/>
    <property type="project" value="UniProtKB-KW"/>
</dbReference>
<keyword evidence="6 9" id="KW-0067">ATP-binding</keyword>
<dbReference type="SUPFAM" id="SSF52540">
    <property type="entry name" value="P-loop containing nucleoside triphosphate hydrolases"/>
    <property type="match status" value="2"/>
</dbReference>
<evidence type="ECO:0000313" key="11">
    <source>
        <dbReference type="EMBL" id="MDH8677258.1"/>
    </source>
</evidence>
<proteinExistence type="inferred from homology"/>
<evidence type="ECO:0000256" key="1">
    <source>
        <dbReference type="ARBA" id="ARBA00022448"/>
    </source>
</evidence>
<dbReference type="InterPro" id="IPR003593">
    <property type="entry name" value="AAA+_ATPase"/>
</dbReference>
<feature type="domain" description="ABC transporter" evidence="10">
    <location>
        <begin position="14"/>
        <end position="249"/>
    </location>
</feature>
<dbReference type="EMBL" id="JARYZI010000002">
    <property type="protein sequence ID" value="MDH8677258.1"/>
    <property type="molecule type" value="Genomic_DNA"/>
</dbReference>
<dbReference type="PANTHER" id="PTHR43790">
    <property type="entry name" value="CARBOHYDRATE TRANSPORT ATP-BINDING PROTEIN MG119-RELATED"/>
    <property type="match status" value="1"/>
</dbReference>
<comment type="catalytic activity">
    <reaction evidence="9">
        <text>D-galactose(out) + ATP + H2O = D-galactose(in) + ADP + phosphate + H(+)</text>
        <dbReference type="Rhea" id="RHEA:60156"/>
        <dbReference type="ChEBI" id="CHEBI:4139"/>
        <dbReference type="ChEBI" id="CHEBI:15377"/>
        <dbReference type="ChEBI" id="CHEBI:15378"/>
        <dbReference type="ChEBI" id="CHEBI:30616"/>
        <dbReference type="ChEBI" id="CHEBI:43474"/>
        <dbReference type="ChEBI" id="CHEBI:456216"/>
        <dbReference type="EC" id="7.5.2.11"/>
    </reaction>
</comment>
<comment type="function">
    <text evidence="9">Part of an ABC transporter complex involved in carbohydrate import. Could be involved in ribose, galactose and/or methyl galactoside import. Responsible for energy coupling to the transport system.</text>
</comment>
<evidence type="ECO:0000256" key="4">
    <source>
        <dbReference type="ARBA" id="ARBA00022737"/>
    </source>
</evidence>
<dbReference type="RefSeq" id="WP_281093070.1">
    <property type="nucleotide sequence ID" value="NZ_JARYZI010000002.1"/>
</dbReference>
<name>A0ABT6NA03_9FIRM</name>
<evidence type="ECO:0000259" key="10">
    <source>
        <dbReference type="PROSITE" id="PS50893"/>
    </source>
</evidence>
<evidence type="ECO:0000256" key="6">
    <source>
        <dbReference type="ARBA" id="ARBA00022840"/>
    </source>
</evidence>
<sequence>MQENSLKENTAYLLEMNEVSKEFPGVKALDGVTLKVGKGSVHALMGENGAGKSTLMKCLFGIYHMDSGSIRLNGSDVNFTSSKHALDNGVSMVHQELNQVRSTRVMDNIWLGRFPKKGLFVDEDKMYSDTLAIFKDLDIKLDPRTKVSSLQVSECQMVEIAKAVSYNSKLIVMDEPTSSLTEKEVGHLFNIIRAIKEKGVSVIYISHKMEELEQICDEVTIMRDGKWIATKKVSEISTDEIISLMVGRDLTHRFPPKTNTPKDVILKVENLTAVYQPSIKDVSFELKKGEILGIAGLVGARRTDVVESIFAERQATGKITLNGKEMNNKSPRDAIKNGFALVTEERRATGIFANQDIYFNSVIANIDRYVKSFSILDENKIIEDTRWVVSSMNVKTPNNKTRIMSLSGGNQQKVIIGRWLLTEPEVLLLDEPTRGIDVGAKYDIYQLMIDLAEKGKGIIMVSSEMPELLGITDRILVMSNGKLAGIVNTKETSQEEILRLSSKYL</sequence>
<dbReference type="Pfam" id="PF00005">
    <property type="entry name" value="ABC_tran"/>
    <property type="match status" value="2"/>
</dbReference>
<dbReference type="PROSITE" id="PS50893">
    <property type="entry name" value="ABC_TRANSPORTER_2"/>
    <property type="match status" value="2"/>
</dbReference>
<comment type="caution">
    <text evidence="11">The sequence shown here is derived from an EMBL/GenBank/DDBJ whole genome shotgun (WGS) entry which is preliminary data.</text>
</comment>
<dbReference type="InterPro" id="IPR050107">
    <property type="entry name" value="ABC_carbohydrate_import_ATPase"/>
</dbReference>
<protein>
    <recommendedName>
        <fullName evidence="9">Ribose/galactose/methyl galactoside import ATP-binding protein</fullName>
        <ecNumber evidence="9">7.5.2.11</ecNumber>
    </recommendedName>
</protein>
<dbReference type="InterPro" id="IPR003439">
    <property type="entry name" value="ABC_transporter-like_ATP-bd"/>
</dbReference>
<organism evidence="11 12">
    <name type="scientific">Fusibacter bizertensis</name>
    <dbReference type="NCBI Taxonomy" id="1488331"/>
    <lineage>
        <taxon>Bacteria</taxon>
        <taxon>Bacillati</taxon>
        <taxon>Bacillota</taxon>
        <taxon>Clostridia</taxon>
        <taxon>Eubacteriales</taxon>
        <taxon>Eubacteriales Family XII. Incertae Sedis</taxon>
        <taxon>Fusibacter</taxon>
    </lineage>
</organism>
<gene>
    <name evidence="11" type="primary">mglA</name>
    <name evidence="11" type="ORF">QE109_03810</name>
</gene>
<keyword evidence="7 9" id="KW-1278">Translocase</keyword>
<evidence type="ECO:0000256" key="9">
    <source>
        <dbReference type="RuleBase" id="RU367029"/>
    </source>
</evidence>
<dbReference type="InterPro" id="IPR027417">
    <property type="entry name" value="P-loop_NTPase"/>
</dbReference>
<evidence type="ECO:0000256" key="2">
    <source>
        <dbReference type="ARBA" id="ARBA00022475"/>
    </source>
</evidence>
<feature type="domain" description="ABC transporter" evidence="10">
    <location>
        <begin position="266"/>
        <end position="505"/>
    </location>
</feature>
<evidence type="ECO:0000256" key="3">
    <source>
        <dbReference type="ARBA" id="ARBA00022597"/>
    </source>
</evidence>
<comment type="similarity">
    <text evidence="9">Belongs to the ABC transporter superfamily.</text>
</comment>
<keyword evidence="4" id="KW-0677">Repeat</keyword>
<dbReference type="CDD" id="cd03216">
    <property type="entry name" value="ABC_Carb_Monos_I"/>
    <property type="match status" value="1"/>
</dbReference>
<evidence type="ECO:0000256" key="5">
    <source>
        <dbReference type="ARBA" id="ARBA00022741"/>
    </source>
</evidence>
<keyword evidence="12" id="KW-1185">Reference proteome</keyword>
<keyword evidence="8 9" id="KW-0472">Membrane</keyword>
<evidence type="ECO:0000256" key="7">
    <source>
        <dbReference type="ARBA" id="ARBA00022967"/>
    </source>
</evidence>
<comment type="subcellular location">
    <subcellularLocation>
        <location evidence="9">Cell membrane</location>
        <topology evidence="9">Peripheral membrane protein</topology>
    </subcellularLocation>
</comment>
<keyword evidence="2 9" id="KW-1003">Cell membrane</keyword>
<dbReference type="PROSITE" id="PS00211">
    <property type="entry name" value="ABC_TRANSPORTER_1"/>
    <property type="match status" value="1"/>
</dbReference>
<reference evidence="11 12" key="1">
    <citation type="submission" date="2023-04" db="EMBL/GenBank/DDBJ databases">
        <title>Fusibacter bizertensis strain WBS, isolated from littoral bottom sediments of the Arctic seas - biochemical and genomic analysis.</title>
        <authorList>
            <person name="Brioukhanov A.L."/>
        </authorList>
    </citation>
    <scope>NUCLEOTIDE SEQUENCE [LARGE SCALE GENOMIC DNA]</scope>
    <source>
        <strain evidence="11 12">WBS</strain>
    </source>
</reference>
<dbReference type="Proteomes" id="UP001158045">
    <property type="component" value="Unassembled WGS sequence"/>
</dbReference>
<evidence type="ECO:0000313" key="12">
    <source>
        <dbReference type="Proteomes" id="UP001158045"/>
    </source>
</evidence>
<dbReference type="EC" id="7.5.2.11" evidence="9"/>
<keyword evidence="5 9" id="KW-0547">Nucleotide-binding</keyword>
<dbReference type="PANTHER" id="PTHR43790:SF7">
    <property type="entry name" value="GALACTOSE_METHYL GALACTOSIDE IMPORT ATP-BINDING PROTEIN MGLA"/>
    <property type="match status" value="1"/>
</dbReference>
<dbReference type="CDD" id="cd03215">
    <property type="entry name" value="ABC_Carb_Monos_II"/>
    <property type="match status" value="1"/>
</dbReference>
<dbReference type="Gene3D" id="3.40.50.300">
    <property type="entry name" value="P-loop containing nucleotide triphosphate hydrolases"/>
    <property type="match status" value="2"/>
</dbReference>
<dbReference type="InterPro" id="IPR017871">
    <property type="entry name" value="ABC_transporter-like_CS"/>
</dbReference>
<dbReference type="SMART" id="SM00382">
    <property type="entry name" value="AAA"/>
    <property type="match status" value="2"/>
</dbReference>
<evidence type="ECO:0000256" key="8">
    <source>
        <dbReference type="ARBA" id="ARBA00023136"/>
    </source>
</evidence>
<keyword evidence="1 9" id="KW-0813">Transport</keyword>
<keyword evidence="3 9" id="KW-0762">Sugar transport</keyword>